<dbReference type="RefSeq" id="WP_183859887.1">
    <property type="nucleotide sequence ID" value="NZ_JACHFH010000007.1"/>
</dbReference>
<dbReference type="Gene3D" id="1.10.287.130">
    <property type="match status" value="1"/>
</dbReference>
<dbReference type="GO" id="GO:0000155">
    <property type="term" value="F:phosphorelay sensor kinase activity"/>
    <property type="evidence" value="ECO:0007669"/>
    <property type="project" value="InterPro"/>
</dbReference>
<dbReference type="InterPro" id="IPR003594">
    <property type="entry name" value="HATPase_dom"/>
</dbReference>
<keyword evidence="10" id="KW-0067">ATP-binding</keyword>
<evidence type="ECO:0000313" key="17">
    <source>
        <dbReference type="Proteomes" id="UP000559117"/>
    </source>
</evidence>
<comment type="caution">
    <text evidence="16">The sequence shown here is derived from an EMBL/GenBank/DDBJ whole genome shotgun (WGS) entry which is preliminary data.</text>
</comment>
<comment type="subcellular location">
    <subcellularLocation>
        <location evidence="2">Cell membrane</location>
        <topology evidence="2">Multi-pass membrane protein</topology>
    </subcellularLocation>
</comment>
<feature type="transmembrane region" description="Helical" evidence="14">
    <location>
        <begin position="172"/>
        <end position="194"/>
    </location>
</feature>
<evidence type="ECO:0000256" key="1">
    <source>
        <dbReference type="ARBA" id="ARBA00000085"/>
    </source>
</evidence>
<dbReference type="EMBL" id="JACHFH010000007">
    <property type="protein sequence ID" value="MBB5335680.1"/>
    <property type="molecule type" value="Genomic_DNA"/>
</dbReference>
<evidence type="ECO:0000256" key="11">
    <source>
        <dbReference type="ARBA" id="ARBA00022989"/>
    </source>
</evidence>
<dbReference type="SUPFAM" id="SSF47384">
    <property type="entry name" value="Homodimeric domain of signal transducing histidine kinase"/>
    <property type="match status" value="1"/>
</dbReference>
<reference evidence="16 17" key="1">
    <citation type="submission" date="2020-08" db="EMBL/GenBank/DDBJ databases">
        <title>Genomic Encyclopedia of Type Strains, Phase IV (KMG-IV): sequencing the most valuable type-strain genomes for metagenomic binning, comparative biology and taxonomic classification.</title>
        <authorList>
            <person name="Goeker M."/>
        </authorList>
    </citation>
    <scope>NUCLEOTIDE SEQUENCE [LARGE SCALE GENOMIC DNA]</scope>
    <source>
        <strain evidence="16 17">DSM 24661</strain>
    </source>
</reference>
<evidence type="ECO:0000256" key="9">
    <source>
        <dbReference type="ARBA" id="ARBA00022777"/>
    </source>
</evidence>
<dbReference type="PANTHER" id="PTHR45528:SF1">
    <property type="entry name" value="SENSOR HISTIDINE KINASE CPXA"/>
    <property type="match status" value="1"/>
</dbReference>
<evidence type="ECO:0000256" key="3">
    <source>
        <dbReference type="ARBA" id="ARBA00012438"/>
    </source>
</evidence>
<evidence type="ECO:0000256" key="12">
    <source>
        <dbReference type="ARBA" id="ARBA00023012"/>
    </source>
</evidence>
<accession>A0A840UHM1</accession>
<dbReference type="EC" id="2.7.13.3" evidence="3"/>
<evidence type="ECO:0000313" key="16">
    <source>
        <dbReference type="EMBL" id="MBB5335680.1"/>
    </source>
</evidence>
<keyword evidence="13 14" id="KW-0472">Membrane</keyword>
<gene>
    <name evidence="16" type="ORF">HNR32_000812</name>
</gene>
<keyword evidence="17" id="KW-1185">Reference proteome</keyword>
<dbReference type="CDD" id="cd00075">
    <property type="entry name" value="HATPase"/>
    <property type="match status" value="1"/>
</dbReference>
<dbReference type="SMART" id="SM00387">
    <property type="entry name" value="HATPase_c"/>
    <property type="match status" value="1"/>
</dbReference>
<dbReference type="InterPro" id="IPR050398">
    <property type="entry name" value="HssS/ArlS-like"/>
</dbReference>
<dbReference type="SUPFAM" id="SSF55874">
    <property type="entry name" value="ATPase domain of HSP90 chaperone/DNA topoisomerase II/histidine kinase"/>
    <property type="match status" value="1"/>
</dbReference>
<dbReference type="GO" id="GO:0005886">
    <property type="term" value="C:plasma membrane"/>
    <property type="evidence" value="ECO:0007669"/>
    <property type="project" value="UniProtKB-SubCell"/>
</dbReference>
<evidence type="ECO:0000256" key="13">
    <source>
        <dbReference type="ARBA" id="ARBA00023136"/>
    </source>
</evidence>
<keyword evidence="12" id="KW-0902">Two-component regulatory system</keyword>
<keyword evidence="4" id="KW-1003">Cell membrane</keyword>
<dbReference type="PANTHER" id="PTHR45528">
    <property type="entry name" value="SENSOR HISTIDINE KINASE CPXA"/>
    <property type="match status" value="1"/>
</dbReference>
<name>A0A840UHM1_9FIRM</name>
<evidence type="ECO:0000256" key="8">
    <source>
        <dbReference type="ARBA" id="ARBA00022741"/>
    </source>
</evidence>
<dbReference type="InterPro" id="IPR036097">
    <property type="entry name" value="HisK_dim/P_sf"/>
</dbReference>
<evidence type="ECO:0000259" key="15">
    <source>
        <dbReference type="PROSITE" id="PS50109"/>
    </source>
</evidence>
<dbReference type="Pfam" id="PF00512">
    <property type="entry name" value="HisKA"/>
    <property type="match status" value="1"/>
</dbReference>
<dbReference type="InterPro" id="IPR005467">
    <property type="entry name" value="His_kinase_dom"/>
</dbReference>
<evidence type="ECO:0000256" key="14">
    <source>
        <dbReference type="SAM" id="Phobius"/>
    </source>
</evidence>
<dbReference type="Proteomes" id="UP000559117">
    <property type="component" value="Unassembled WGS sequence"/>
</dbReference>
<dbReference type="CDD" id="cd00082">
    <property type="entry name" value="HisKA"/>
    <property type="match status" value="1"/>
</dbReference>
<keyword evidence="11 14" id="KW-1133">Transmembrane helix</keyword>
<dbReference type="PROSITE" id="PS50109">
    <property type="entry name" value="HIS_KIN"/>
    <property type="match status" value="1"/>
</dbReference>
<keyword evidence="8" id="KW-0547">Nucleotide-binding</keyword>
<keyword evidence="5" id="KW-0597">Phosphoprotein</keyword>
<evidence type="ECO:0000256" key="6">
    <source>
        <dbReference type="ARBA" id="ARBA00022679"/>
    </source>
</evidence>
<evidence type="ECO:0000256" key="7">
    <source>
        <dbReference type="ARBA" id="ARBA00022692"/>
    </source>
</evidence>
<evidence type="ECO:0000256" key="4">
    <source>
        <dbReference type="ARBA" id="ARBA00022475"/>
    </source>
</evidence>
<dbReference type="InterPro" id="IPR036890">
    <property type="entry name" value="HATPase_C_sf"/>
</dbReference>
<evidence type="ECO:0000256" key="10">
    <source>
        <dbReference type="ARBA" id="ARBA00022840"/>
    </source>
</evidence>
<dbReference type="SMART" id="SM00388">
    <property type="entry name" value="HisKA"/>
    <property type="match status" value="1"/>
</dbReference>
<keyword evidence="9 16" id="KW-0418">Kinase</keyword>
<feature type="domain" description="Histidine kinase" evidence="15">
    <location>
        <begin position="215"/>
        <end position="428"/>
    </location>
</feature>
<keyword evidence="6" id="KW-0808">Transferase</keyword>
<dbReference type="Pfam" id="PF02518">
    <property type="entry name" value="HATPase_c"/>
    <property type="match status" value="1"/>
</dbReference>
<evidence type="ECO:0000256" key="5">
    <source>
        <dbReference type="ARBA" id="ARBA00022553"/>
    </source>
</evidence>
<proteinExistence type="predicted"/>
<protein>
    <recommendedName>
        <fullName evidence="3">histidine kinase</fullName>
        <ecNumber evidence="3">2.7.13.3</ecNumber>
    </recommendedName>
</protein>
<comment type="catalytic activity">
    <reaction evidence="1">
        <text>ATP + protein L-histidine = ADP + protein N-phospho-L-histidine.</text>
        <dbReference type="EC" id="2.7.13.3"/>
    </reaction>
</comment>
<dbReference type="InterPro" id="IPR003661">
    <property type="entry name" value="HisK_dim/P_dom"/>
</dbReference>
<organism evidence="16 17">
    <name type="scientific">Pectinatus brassicae</name>
    <dbReference type="NCBI Taxonomy" id="862415"/>
    <lineage>
        <taxon>Bacteria</taxon>
        <taxon>Bacillati</taxon>
        <taxon>Bacillota</taxon>
        <taxon>Negativicutes</taxon>
        <taxon>Selenomonadales</taxon>
        <taxon>Selenomonadaceae</taxon>
        <taxon>Pectinatus</taxon>
    </lineage>
</organism>
<dbReference type="AlphaFoldDB" id="A0A840UHM1"/>
<evidence type="ECO:0000256" key="2">
    <source>
        <dbReference type="ARBA" id="ARBA00004651"/>
    </source>
</evidence>
<sequence length="428" mass="48115">MNMIKSLRWKFVLIATAAVVIIVAVVLGLINTITYVRMTNQVESVLSYISQNSGKLPKKIPTTDNSWFNNTNWFGDTNWSDDTPEFSYQTRFFSVLVAPDGYVREINIKNIAAFTEREAIEYAQTTVQKGQSVGFFKKDRASYAYMITKKNDGDFFIVIMDCTHDVDAVDSFMRYSLLVGIACVILYIMILTALSKAPLKPFIRNMENQKRFITNAGHELKTPIAIISTNTEAIELINGKSQWTESILKQVKRLSNLINDLVVLSKMGERSAADLNIVKFDLSETVTAVVSSFEQIAKDQGKNLYSNIKSQLYVQSDNKCVYELVNILVDNAVKYCDDEGTVDVVLSKNKKKTVTISVINDYAAGANIDYSRFFERFYRGDESHNSQKKGYGIGLSIAEELTQIINGKISVAYKKGKIAFIVKMTTGI</sequence>
<dbReference type="GO" id="GO:0005524">
    <property type="term" value="F:ATP binding"/>
    <property type="evidence" value="ECO:0007669"/>
    <property type="project" value="UniProtKB-KW"/>
</dbReference>
<keyword evidence="7 14" id="KW-0812">Transmembrane</keyword>
<dbReference type="Gene3D" id="3.30.565.10">
    <property type="entry name" value="Histidine kinase-like ATPase, C-terminal domain"/>
    <property type="match status" value="1"/>
</dbReference>